<reference evidence="1 2" key="1">
    <citation type="journal article" date="2019" name="Sci. Rep.">
        <title>Orb-weaving spider Araneus ventricosus genome elucidates the spidroin gene catalogue.</title>
        <authorList>
            <person name="Kono N."/>
            <person name="Nakamura H."/>
            <person name="Ohtoshi R."/>
            <person name="Moran D.A.P."/>
            <person name="Shinohara A."/>
            <person name="Yoshida Y."/>
            <person name="Fujiwara M."/>
            <person name="Mori M."/>
            <person name="Tomita M."/>
            <person name="Arakawa K."/>
        </authorList>
    </citation>
    <scope>NUCLEOTIDE SEQUENCE [LARGE SCALE GENOMIC DNA]</scope>
</reference>
<dbReference type="Proteomes" id="UP000499080">
    <property type="component" value="Unassembled WGS sequence"/>
</dbReference>
<sequence>MEDMQTDNDKNDNVSDDEECILSLQKSLPQLEGKSWKMSGIKVDEYLTVDDYLMVFAGVIEGDILSKITEEMENDDE</sequence>
<accession>A0A4Y2TA28</accession>
<gene>
    <name evidence="1" type="ORF">AVEN_133053_1</name>
</gene>
<comment type="caution">
    <text evidence="1">The sequence shown here is derived from an EMBL/GenBank/DDBJ whole genome shotgun (WGS) entry which is preliminary data.</text>
</comment>
<proteinExistence type="predicted"/>
<dbReference type="AlphaFoldDB" id="A0A4Y2TA28"/>
<keyword evidence="2" id="KW-1185">Reference proteome</keyword>
<evidence type="ECO:0000313" key="2">
    <source>
        <dbReference type="Proteomes" id="UP000499080"/>
    </source>
</evidence>
<organism evidence="1 2">
    <name type="scientific">Araneus ventricosus</name>
    <name type="common">Orbweaver spider</name>
    <name type="synonym">Epeira ventricosa</name>
    <dbReference type="NCBI Taxonomy" id="182803"/>
    <lineage>
        <taxon>Eukaryota</taxon>
        <taxon>Metazoa</taxon>
        <taxon>Ecdysozoa</taxon>
        <taxon>Arthropoda</taxon>
        <taxon>Chelicerata</taxon>
        <taxon>Arachnida</taxon>
        <taxon>Araneae</taxon>
        <taxon>Araneomorphae</taxon>
        <taxon>Entelegynae</taxon>
        <taxon>Araneoidea</taxon>
        <taxon>Araneidae</taxon>
        <taxon>Araneus</taxon>
    </lineage>
</organism>
<name>A0A4Y2TA28_ARAVE</name>
<dbReference type="EMBL" id="BGPR01026824">
    <property type="protein sequence ID" value="GBN96830.1"/>
    <property type="molecule type" value="Genomic_DNA"/>
</dbReference>
<evidence type="ECO:0000313" key="1">
    <source>
        <dbReference type="EMBL" id="GBN96830.1"/>
    </source>
</evidence>
<protein>
    <submittedName>
        <fullName evidence="1">Uncharacterized protein</fullName>
    </submittedName>
</protein>